<dbReference type="PANTHER" id="PTHR35936">
    <property type="entry name" value="MEMBRANE-BOUND LYTIC MUREIN TRANSGLYCOSYLASE F"/>
    <property type="match status" value="1"/>
</dbReference>
<evidence type="ECO:0000256" key="2">
    <source>
        <dbReference type="SAM" id="SignalP"/>
    </source>
</evidence>
<protein>
    <submittedName>
        <fullName evidence="5">Basic amino acid ABC transporter substrate-binding protein</fullName>
    </submittedName>
</protein>
<feature type="chain" id="PRO_5046480881" evidence="2">
    <location>
        <begin position="22"/>
        <end position="274"/>
    </location>
</feature>
<reference evidence="6" key="1">
    <citation type="journal article" date="2019" name="Int. J. Syst. Evol. Microbiol.">
        <title>The Global Catalogue of Microorganisms (GCM) 10K type strain sequencing project: providing services to taxonomists for standard genome sequencing and annotation.</title>
        <authorList>
            <consortium name="The Broad Institute Genomics Platform"/>
            <consortium name="The Broad Institute Genome Sequencing Center for Infectious Disease"/>
            <person name="Wu L."/>
            <person name="Ma J."/>
        </authorList>
    </citation>
    <scope>NUCLEOTIDE SEQUENCE [LARGE SCALE GENOMIC DNA]</scope>
    <source>
        <strain evidence="6">CGMCC 4.1434</strain>
    </source>
</reference>
<dbReference type="SMART" id="SM00062">
    <property type="entry name" value="PBPb"/>
    <property type="match status" value="1"/>
</dbReference>
<dbReference type="RefSeq" id="WP_381438753.1">
    <property type="nucleotide sequence ID" value="NZ_JBHSNO010000015.1"/>
</dbReference>
<dbReference type="SMART" id="SM00079">
    <property type="entry name" value="PBPe"/>
    <property type="match status" value="1"/>
</dbReference>
<feature type="domain" description="Ionotropic glutamate receptor C-terminal" evidence="4">
    <location>
        <begin position="39"/>
        <end position="260"/>
    </location>
</feature>
<dbReference type="Pfam" id="PF00497">
    <property type="entry name" value="SBP_bac_3"/>
    <property type="match status" value="1"/>
</dbReference>
<dbReference type="PROSITE" id="PS51257">
    <property type="entry name" value="PROKAR_LIPOPROTEIN"/>
    <property type="match status" value="1"/>
</dbReference>
<evidence type="ECO:0000256" key="1">
    <source>
        <dbReference type="ARBA" id="ARBA00022729"/>
    </source>
</evidence>
<dbReference type="Gene3D" id="3.40.190.10">
    <property type="entry name" value="Periplasmic binding protein-like II"/>
    <property type="match status" value="2"/>
</dbReference>
<dbReference type="PANTHER" id="PTHR35936:SF17">
    <property type="entry name" value="ARGININE-BINDING EXTRACELLULAR PROTEIN ARTP"/>
    <property type="match status" value="1"/>
</dbReference>
<evidence type="ECO:0000313" key="6">
    <source>
        <dbReference type="Proteomes" id="UP001596109"/>
    </source>
</evidence>
<dbReference type="CDD" id="cd13624">
    <property type="entry name" value="PBP2_Arg_Lys_His"/>
    <property type="match status" value="1"/>
</dbReference>
<evidence type="ECO:0000259" key="3">
    <source>
        <dbReference type="SMART" id="SM00062"/>
    </source>
</evidence>
<evidence type="ECO:0000259" key="4">
    <source>
        <dbReference type="SMART" id="SM00079"/>
    </source>
</evidence>
<name>A0ABW0TP00_9BACL</name>
<keyword evidence="6" id="KW-1185">Reference proteome</keyword>
<dbReference type="SUPFAM" id="SSF53850">
    <property type="entry name" value="Periplasmic binding protein-like II"/>
    <property type="match status" value="1"/>
</dbReference>
<dbReference type="EMBL" id="JBHSNO010000015">
    <property type="protein sequence ID" value="MFC5591229.1"/>
    <property type="molecule type" value="Genomic_DNA"/>
</dbReference>
<proteinExistence type="predicted"/>
<sequence>MKRKFTRLALFTFSLCLIIFAAGCGKATSGETVNDKEKQLVVGTDAVTPPFVYMDKGQLVGFDVDLIQAILDEAGYHYKVENVGWDPLFALVDNGEVDIGMTSITITEDRKQTYDFADPYFESKLMILAKEGTDIKNAMDLKGRKIGVQNATTGQIAIEKIVGANNSSVFKYETLGVAFMALKNGDIEAVITDNTVANEYVKNNPNDKFIAISDDENFEPEYYGVMFKKGNEFVEEFNRALKTVVENGTYAEVYEKWFDVSPDVEIIQSLSTAK</sequence>
<feature type="domain" description="Solute-binding protein family 3/N-terminal" evidence="3">
    <location>
        <begin position="39"/>
        <end position="261"/>
    </location>
</feature>
<dbReference type="InterPro" id="IPR001320">
    <property type="entry name" value="Iontro_rcpt_C"/>
</dbReference>
<evidence type="ECO:0000313" key="5">
    <source>
        <dbReference type="EMBL" id="MFC5591229.1"/>
    </source>
</evidence>
<gene>
    <name evidence="5" type="ORF">ACFPRA_20310</name>
</gene>
<dbReference type="Proteomes" id="UP001596109">
    <property type="component" value="Unassembled WGS sequence"/>
</dbReference>
<organism evidence="5 6">
    <name type="scientific">Sporosarcina soli</name>
    <dbReference type="NCBI Taxonomy" id="334736"/>
    <lineage>
        <taxon>Bacteria</taxon>
        <taxon>Bacillati</taxon>
        <taxon>Bacillota</taxon>
        <taxon>Bacilli</taxon>
        <taxon>Bacillales</taxon>
        <taxon>Caryophanaceae</taxon>
        <taxon>Sporosarcina</taxon>
    </lineage>
</organism>
<keyword evidence="1 2" id="KW-0732">Signal</keyword>
<feature type="signal peptide" evidence="2">
    <location>
        <begin position="1"/>
        <end position="21"/>
    </location>
</feature>
<accession>A0ABW0TP00</accession>
<comment type="caution">
    <text evidence="5">The sequence shown here is derived from an EMBL/GenBank/DDBJ whole genome shotgun (WGS) entry which is preliminary data.</text>
</comment>
<dbReference type="InterPro" id="IPR001638">
    <property type="entry name" value="Solute-binding_3/MltF_N"/>
</dbReference>